<dbReference type="InterPro" id="IPR036225">
    <property type="entry name" value="SRP/SRP_N"/>
</dbReference>
<protein>
    <recommendedName>
        <fullName evidence="1">Signal recognition particle SRP54 helical bundle domain-containing protein</fullName>
    </recommendedName>
</protein>
<feature type="domain" description="Signal recognition particle SRP54 helical bundle" evidence="1">
    <location>
        <begin position="1"/>
        <end position="61"/>
    </location>
</feature>
<evidence type="ECO:0000313" key="2">
    <source>
        <dbReference type="EMBL" id="SVC39760.1"/>
    </source>
</evidence>
<dbReference type="GO" id="GO:0006614">
    <property type="term" value="P:SRP-dependent cotranslational protein targeting to membrane"/>
    <property type="evidence" value="ECO:0007669"/>
    <property type="project" value="InterPro"/>
</dbReference>
<gene>
    <name evidence="2" type="ORF">METZ01_LOCUS292614</name>
</gene>
<dbReference type="GO" id="GO:0005525">
    <property type="term" value="F:GTP binding"/>
    <property type="evidence" value="ECO:0007669"/>
    <property type="project" value="InterPro"/>
</dbReference>
<proteinExistence type="predicted"/>
<dbReference type="SMART" id="SM00963">
    <property type="entry name" value="SRP54_N"/>
    <property type="match status" value="1"/>
</dbReference>
<accession>A0A382LT09</accession>
<dbReference type="Gene3D" id="1.20.120.140">
    <property type="entry name" value="Signal recognition particle SRP54, nucleotide-binding domain"/>
    <property type="match status" value="1"/>
</dbReference>
<dbReference type="InterPro" id="IPR042101">
    <property type="entry name" value="SRP54_N_sf"/>
</dbReference>
<organism evidence="2">
    <name type="scientific">marine metagenome</name>
    <dbReference type="NCBI Taxonomy" id="408172"/>
    <lineage>
        <taxon>unclassified sequences</taxon>
        <taxon>metagenomes</taxon>
        <taxon>ecological metagenomes</taxon>
    </lineage>
</organism>
<sequence>MFESLSDKLGKALRNLRGVGRLSEDNVSDALGEVRKALLSADVHFKTAREFVDDVKEACLG</sequence>
<dbReference type="InterPro" id="IPR013822">
    <property type="entry name" value="Signal_recog_particl_SRP54_hlx"/>
</dbReference>
<evidence type="ECO:0000259" key="1">
    <source>
        <dbReference type="SMART" id="SM00963"/>
    </source>
</evidence>
<name>A0A382LT09_9ZZZZ</name>
<dbReference type="Pfam" id="PF02881">
    <property type="entry name" value="SRP54_N"/>
    <property type="match status" value="1"/>
</dbReference>
<feature type="non-terminal residue" evidence="2">
    <location>
        <position position="61"/>
    </location>
</feature>
<reference evidence="2" key="1">
    <citation type="submission" date="2018-05" db="EMBL/GenBank/DDBJ databases">
        <authorList>
            <person name="Lanie J.A."/>
            <person name="Ng W.-L."/>
            <person name="Kazmierczak K.M."/>
            <person name="Andrzejewski T.M."/>
            <person name="Davidsen T.M."/>
            <person name="Wayne K.J."/>
            <person name="Tettelin H."/>
            <person name="Glass J.I."/>
            <person name="Rusch D."/>
            <person name="Podicherti R."/>
            <person name="Tsui H.-C.T."/>
            <person name="Winkler M.E."/>
        </authorList>
    </citation>
    <scope>NUCLEOTIDE SEQUENCE</scope>
</reference>
<dbReference type="SUPFAM" id="SSF47364">
    <property type="entry name" value="Domain of the SRP/SRP receptor G-proteins"/>
    <property type="match status" value="1"/>
</dbReference>
<dbReference type="EMBL" id="UINC01089023">
    <property type="protein sequence ID" value="SVC39760.1"/>
    <property type="molecule type" value="Genomic_DNA"/>
</dbReference>
<dbReference type="AlphaFoldDB" id="A0A382LT09"/>